<evidence type="ECO:0000256" key="1">
    <source>
        <dbReference type="ARBA" id="ARBA00004429"/>
    </source>
</evidence>
<evidence type="ECO:0000256" key="10">
    <source>
        <dbReference type="SAM" id="Phobius"/>
    </source>
</evidence>
<dbReference type="PANTHER" id="PTHR43549:SF2">
    <property type="entry name" value="MULTIDRUG RESISTANCE PROTEIN NORM-RELATED"/>
    <property type="match status" value="1"/>
</dbReference>
<evidence type="ECO:0000256" key="9">
    <source>
        <dbReference type="ARBA" id="ARBA00023251"/>
    </source>
</evidence>
<feature type="transmembrane region" description="Helical" evidence="10">
    <location>
        <begin position="20"/>
        <end position="41"/>
    </location>
</feature>
<name>A0A5B8L264_9HYPH</name>
<keyword evidence="9" id="KW-0046">Antibiotic resistance</keyword>
<keyword evidence="7 10" id="KW-1133">Transmembrane helix</keyword>
<feature type="transmembrane region" description="Helical" evidence="10">
    <location>
        <begin position="170"/>
        <end position="196"/>
    </location>
</feature>
<dbReference type="OrthoDB" id="9806302at2"/>
<evidence type="ECO:0000256" key="4">
    <source>
        <dbReference type="ARBA" id="ARBA00022448"/>
    </source>
</evidence>
<keyword evidence="4" id="KW-0813">Transport</keyword>
<dbReference type="PIRSF" id="PIRSF006603">
    <property type="entry name" value="DinF"/>
    <property type="match status" value="1"/>
</dbReference>
<dbReference type="GO" id="GO:0046677">
    <property type="term" value="P:response to antibiotic"/>
    <property type="evidence" value="ECO:0007669"/>
    <property type="project" value="UniProtKB-KW"/>
</dbReference>
<keyword evidence="8 10" id="KW-0472">Membrane</keyword>
<dbReference type="KEGG" id="niy:FQ775_17920"/>
<protein>
    <recommendedName>
        <fullName evidence="3">Multidrug export protein MepA</fullName>
    </recommendedName>
</protein>
<dbReference type="GO" id="GO:0042910">
    <property type="term" value="F:xenobiotic transmembrane transporter activity"/>
    <property type="evidence" value="ECO:0007669"/>
    <property type="project" value="InterPro"/>
</dbReference>
<dbReference type="PANTHER" id="PTHR43549">
    <property type="entry name" value="MULTIDRUG RESISTANCE PROTEIN YPNP-RELATED"/>
    <property type="match status" value="1"/>
</dbReference>
<accession>A0A5B8L264</accession>
<comment type="subcellular location">
    <subcellularLocation>
        <location evidence="1">Cell inner membrane</location>
        <topology evidence="1">Multi-pass membrane protein</topology>
    </subcellularLocation>
</comment>
<keyword evidence="12" id="KW-1185">Reference proteome</keyword>
<dbReference type="InterPro" id="IPR048279">
    <property type="entry name" value="MdtK-like"/>
</dbReference>
<evidence type="ECO:0000313" key="12">
    <source>
        <dbReference type="Proteomes" id="UP000321389"/>
    </source>
</evidence>
<feature type="transmembrane region" description="Helical" evidence="10">
    <location>
        <begin position="202"/>
        <end position="223"/>
    </location>
</feature>
<evidence type="ECO:0000256" key="7">
    <source>
        <dbReference type="ARBA" id="ARBA00022989"/>
    </source>
</evidence>
<feature type="transmembrane region" description="Helical" evidence="10">
    <location>
        <begin position="97"/>
        <end position="119"/>
    </location>
</feature>
<feature type="transmembrane region" description="Helical" evidence="10">
    <location>
        <begin position="367"/>
        <end position="387"/>
    </location>
</feature>
<reference evidence="11" key="1">
    <citation type="submission" date="2020-04" db="EMBL/GenBank/DDBJ databases">
        <title>Nitratireductor sp. nov. isolated from mangrove soil.</title>
        <authorList>
            <person name="Ye Y."/>
        </authorList>
    </citation>
    <scope>NUCLEOTIDE SEQUENCE</scope>
    <source>
        <strain evidence="11">SY7</strain>
    </source>
</reference>
<dbReference type="RefSeq" id="WP_146300748.1">
    <property type="nucleotide sequence ID" value="NZ_CP042301.2"/>
</dbReference>
<dbReference type="Proteomes" id="UP000321389">
    <property type="component" value="Chromosome"/>
</dbReference>
<dbReference type="EMBL" id="CP042301">
    <property type="protein sequence ID" value="QDZ02107.1"/>
    <property type="molecule type" value="Genomic_DNA"/>
</dbReference>
<evidence type="ECO:0000256" key="3">
    <source>
        <dbReference type="ARBA" id="ARBA00022106"/>
    </source>
</evidence>
<evidence type="ECO:0000256" key="5">
    <source>
        <dbReference type="ARBA" id="ARBA00022475"/>
    </source>
</evidence>
<dbReference type="Pfam" id="PF01554">
    <property type="entry name" value="MatE"/>
    <property type="match status" value="2"/>
</dbReference>
<dbReference type="CDD" id="cd13143">
    <property type="entry name" value="MATE_MepA_like"/>
    <property type="match status" value="1"/>
</dbReference>
<organism evidence="11 12">
    <name type="scientific">Nitratireductor mangrovi</name>
    <dbReference type="NCBI Taxonomy" id="2599600"/>
    <lineage>
        <taxon>Bacteria</taxon>
        <taxon>Pseudomonadati</taxon>
        <taxon>Pseudomonadota</taxon>
        <taxon>Alphaproteobacteria</taxon>
        <taxon>Hyphomicrobiales</taxon>
        <taxon>Phyllobacteriaceae</taxon>
        <taxon>Nitratireductor</taxon>
    </lineage>
</organism>
<evidence type="ECO:0000313" key="11">
    <source>
        <dbReference type="EMBL" id="QDZ02107.1"/>
    </source>
</evidence>
<keyword evidence="6 10" id="KW-0812">Transmembrane</keyword>
<feature type="transmembrane region" description="Helical" evidence="10">
    <location>
        <begin position="139"/>
        <end position="158"/>
    </location>
</feature>
<dbReference type="InterPro" id="IPR002528">
    <property type="entry name" value="MATE_fam"/>
</dbReference>
<proteinExistence type="inferred from homology"/>
<evidence type="ECO:0000256" key="2">
    <source>
        <dbReference type="ARBA" id="ARBA00008417"/>
    </source>
</evidence>
<dbReference type="GO" id="GO:0015297">
    <property type="term" value="F:antiporter activity"/>
    <property type="evidence" value="ECO:0007669"/>
    <property type="project" value="InterPro"/>
</dbReference>
<sequence length="462" mass="48387">MPDTPSAQKNPFLSGPLPALFLRTTAPIVLVMSMNGLQTVIDAYFLGEYVGAAALSAVTLMFPVYMLLVALATLVAGGMASVLARRLGAGDHDNARATFVGAHVLALLVCCALIALFAATGGPLARWLAAGSGQLAHDGYLYISILIWCSPLLFVLSINSDALRCEGRMALMAAVSLTTSLANIGFNYLLIAVLGYGVAGSAIGTVAAMLLAFAAILVFRLSADTPLKLARLSLADWGHGWREFLALGAPQSLTFLGISLGSGATIAMVQAWGGDGYAETVAAYGIATRVLTFTYLPMLGLSMALQAIAGNNYGAGLWPRSNGSLRLALATAFVYCAIVQATLFFASREIGFIFVDDAATVAELTRILPVITAAYVVAGPLMMLAGYFQAIGDAPRTAVLNLSRTYLFAIPLTLALPPLLGENGIWLASPLSEVGAVSLTVLVLLHGHVRTGRRWGVFRQQA</sequence>
<dbReference type="NCBIfam" id="TIGR00797">
    <property type="entry name" value="matE"/>
    <property type="match status" value="1"/>
</dbReference>
<evidence type="ECO:0000256" key="8">
    <source>
        <dbReference type="ARBA" id="ARBA00023136"/>
    </source>
</evidence>
<comment type="similarity">
    <text evidence="2">Belongs to the multi antimicrobial extrusion (MATE) (TC 2.A.66.1) family. MepA subfamily.</text>
</comment>
<feature type="transmembrane region" description="Helical" evidence="10">
    <location>
        <begin position="425"/>
        <end position="445"/>
    </location>
</feature>
<dbReference type="InterPro" id="IPR052031">
    <property type="entry name" value="Membrane_Transporter-Flippase"/>
</dbReference>
<dbReference type="AlphaFoldDB" id="A0A5B8L264"/>
<dbReference type="GO" id="GO:0005886">
    <property type="term" value="C:plasma membrane"/>
    <property type="evidence" value="ECO:0007669"/>
    <property type="project" value="UniProtKB-SubCell"/>
</dbReference>
<evidence type="ECO:0000256" key="6">
    <source>
        <dbReference type="ARBA" id="ARBA00022692"/>
    </source>
</evidence>
<keyword evidence="5" id="KW-1003">Cell membrane</keyword>
<feature type="transmembrane region" description="Helical" evidence="10">
    <location>
        <begin position="244"/>
        <end position="269"/>
    </location>
</feature>
<dbReference type="InterPro" id="IPR045070">
    <property type="entry name" value="MATE_MepA-like"/>
</dbReference>
<gene>
    <name evidence="11" type="ORF">FQ775_17920</name>
</gene>
<feature type="transmembrane region" description="Helical" evidence="10">
    <location>
        <begin position="399"/>
        <end position="419"/>
    </location>
</feature>
<feature type="transmembrane region" description="Helical" evidence="10">
    <location>
        <begin position="281"/>
        <end position="305"/>
    </location>
</feature>
<feature type="transmembrane region" description="Helical" evidence="10">
    <location>
        <begin position="53"/>
        <end position="76"/>
    </location>
</feature>
<feature type="transmembrane region" description="Helical" evidence="10">
    <location>
        <begin position="325"/>
        <end position="347"/>
    </location>
</feature>